<dbReference type="EMBL" id="OU900098">
    <property type="protein sequence ID" value="CAG9862583.1"/>
    <property type="molecule type" value="Genomic_DNA"/>
</dbReference>
<dbReference type="OrthoDB" id="449062at2759"/>
<protein>
    <recommendedName>
        <fullName evidence="4">Armadillo repeat-containing protein</fullName>
    </recommendedName>
</protein>
<dbReference type="InterPro" id="IPR016024">
    <property type="entry name" value="ARM-type_fold"/>
</dbReference>
<dbReference type="PANTHER" id="PTHR22895">
    <property type="entry name" value="ARMADILLO REPEAT-CONTAINING PROTEIN 6"/>
    <property type="match status" value="1"/>
</dbReference>
<dbReference type="SUPFAM" id="SSF48371">
    <property type="entry name" value="ARM repeat"/>
    <property type="match status" value="1"/>
</dbReference>
<dbReference type="Proteomes" id="UP001153712">
    <property type="component" value="Chromosome 5"/>
</dbReference>
<sequence>MAHFISQQTFDDAVRENIEEFGLEPQDALKETINQFEAQGVDLSSIVKELSLGPSKADEIKAAIEKLKELNKIDTPDKVLMDQMDVIRIECDKGLTNKVAVAKAGAYDVLLDVLDTKRSYIVVERICLKTLTSLMTKQPDLLDSRGIQSMFRFLNPKVDFDLKKLTLRWIKECCVMHEMNRQNIFNARVLDNLKDLLKDSNPEIIREVMSVFRALILDDDVRVEFGNAHEHARIIASEFLCYLTLLMKKYQTDESFIHDLILTVTALMVRNEFCKKVKDAGGIQMLLSIMENFKNNERVNRQCFKLIKSLAGNDDCKVYLIQVGLAPVYTTALEQNKNNVNTAIAGLNAIAALALRSPENSKALFEANMHTVMVEIMKLYPDEKQVQKSASRAIRNMVSRSRYQNDSFVELGVEELLQKNLKKFPDIEYDTKAALRDLGCNVHLKEEWTGKGGALTTGAVMS</sequence>
<dbReference type="GO" id="GO:0002244">
    <property type="term" value="P:hematopoietic progenitor cell differentiation"/>
    <property type="evidence" value="ECO:0007669"/>
    <property type="project" value="TreeGrafter"/>
</dbReference>
<keyword evidence="3" id="KW-1185">Reference proteome</keyword>
<evidence type="ECO:0008006" key="4">
    <source>
        <dbReference type="Google" id="ProtNLM"/>
    </source>
</evidence>
<dbReference type="AlphaFoldDB" id="A0A9N9TUL2"/>
<evidence type="ECO:0000256" key="1">
    <source>
        <dbReference type="ARBA" id="ARBA00022737"/>
    </source>
</evidence>
<dbReference type="SMART" id="SM00185">
    <property type="entry name" value="ARM"/>
    <property type="match status" value="3"/>
</dbReference>
<proteinExistence type="predicted"/>
<name>A0A9N9TUL2_PHYSR</name>
<evidence type="ECO:0000313" key="3">
    <source>
        <dbReference type="Proteomes" id="UP001153712"/>
    </source>
</evidence>
<keyword evidence="1" id="KW-0677">Repeat</keyword>
<accession>A0A9N9TUL2</accession>
<dbReference type="InterPro" id="IPR000225">
    <property type="entry name" value="Armadillo"/>
</dbReference>
<evidence type="ECO:0000313" key="2">
    <source>
        <dbReference type="EMBL" id="CAG9862583.1"/>
    </source>
</evidence>
<dbReference type="InterPro" id="IPR011989">
    <property type="entry name" value="ARM-like"/>
</dbReference>
<gene>
    <name evidence="2" type="ORF">PHYEVI_LOCUS8893</name>
</gene>
<organism evidence="2 3">
    <name type="scientific">Phyllotreta striolata</name>
    <name type="common">Striped flea beetle</name>
    <name type="synonym">Crioceris striolata</name>
    <dbReference type="NCBI Taxonomy" id="444603"/>
    <lineage>
        <taxon>Eukaryota</taxon>
        <taxon>Metazoa</taxon>
        <taxon>Ecdysozoa</taxon>
        <taxon>Arthropoda</taxon>
        <taxon>Hexapoda</taxon>
        <taxon>Insecta</taxon>
        <taxon>Pterygota</taxon>
        <taxon>Neoptera</taxon>
        <taxon>Endopterygota</taxon>
        <taxon>Coleoptera</taxon>
        <taxon>Polyphaga</taxon>
        <taxon>Cucujiformia</taxon>
        <taxon>Chrysomeloidea</taxon>
        <taxon>Chrysomelidae</taxon>
        <taxon>Galerucinae</taxon>
        <taxon>Alticini</taxon>
        <taxon>Phyllotreta</taxon>
    </lineage>
</organism>
<dbReference type="PANTHER" id="PTHR22895:SF0">
    <property type="entry name" value="ARMADILLO REPEAT-CONTAINING PROTEIN 6"/>
    <property type="match status" value="1"/>
</dbReference>
<reference evidence="2" key="1">
    <citation type="submission" date="2022-01" db="EMBL/GenBank/DDBJ databases">
        <authorList>
            <person name="King R."/>
        </authorList>
    </citation>
    <scope>NUCLEOTIDE SEQUENCE</scope>
</reference>
<dbReference type="Gene3D" id="1.25.10.10">
    <property type="entry name" value="Leucine-rich Repeat Variant"/>
    <property type="match status" value="2"/>
</dbReference>